<gene>
    <name evidence="1" type="ORF">JAAARDRAFT_200528</name>
</gene>
<proteinExistence type="predicted"/>
<name>A0A067PH87_9AGAM</name>
<keyword evidence="2" id="KW-1185">Reference proteome</keyword>
<reference evidence="2" key="1">
    <citation type="journal article" date="2014" name="Proc. Natl. Acad. Sci. U.S.A.">
        <title>Extensive sampling of basidiomycete genomes demonstrates inadequacy of the white-rot/brown-rot paradigm for wood decay fungi.</title>
        <authorList>
            <person name="Riley R."/>
            <person name="Salamov A.A."/>
            <person name="Brown D.W."/>
            <person name="Nagy L.G."/>
            <person name="Floudas D."/>
            <person name="Held B.W."/>
            <person name="Levasseur A."/>
            <person name="Lombard V."/>
            <person name="Morin E."/>
            <person name="Otillar R."/>
            <person name="Lindquist E.A."/>
            <person name="Sun H."/>
            <person name="LaButti K.M."/>
            <person name="Schmutz J."/>
            <person name="Jabbour D."/>
            <person name="Luo H."/>
            <person name="Baker S.E."/>
            <person name="Pisabarro A.G."/>
            <person name="Walton J.D."/>
            <person name="Blanchette R.A."/>
            <person name="Henrissat B."/>
            <person name="Martin F."/>
            <person name="Cullen D."/>
            <person name="Hibbett D.S."/>
            <person name="Grigoriev I.V."/>
        </authorList>
    </citation>
    <scope>NUCLEOTIDE SEQUENCE [LARGE SCALE GENOMIC DNA]</scope>
    <source>
        <strain evidence="2">MUCL 33604</strain>
    </source>
</reference>
<accession>A0A067PH87</accession>
<organism evidence="1 2">
    <name type="scientific">Jaapia argillacea MUCL 33604</name>
    <dbReference type="NCBI Taxonomy" id="933084"/>
    <lineage>
        <taxon>Eukaryota</taxon>
        <taxon>Fungi</taxon>
        <taxon>Dikarya</taxon>
        <taxon>Basidiomycota</taxon>
        <taxon>Agaricomycotina</taxon>
        <taxon>Agaricomycetes</taxon>
        <taxon>Agaricomycetidae</taxon>
        <taxon>Jaapiales</taxon>
        <taxon>Jaapiaceae</taxon>
        <taxon>Jaapia</taxon>
    </lineage>
</organism>
<protein>
    <submittedName>
        <fullName evidence="1">Uncharacterized protein</fullName>
    </submittedName>
</protein>
<dbReference type="EMBL" id="KL197773">
    <property type="protein sequence ID" value="KDQ49826.1"/>
    <property type="molecule type" value="Genomic_DNA"/>
</dbReference>
<dbReference type="HOGENOM" id="CLU_095756_0_0_1"/>
<evidence type="ECO:0000313" key="2">
    <source>
        <dbReference type="Proteomes" id="UP000027265"/>
    </source>
</evidence>
<sequence length="186" mass="21773">MIHNYPDQFLIFDRYAWAKDARALLAEHILLEWAIDLFSFNVPSDSFDWVDFSQRVDYAFTEYEVLNATRPRCEDPVIRSPLLSSKPPLSQMDPVYLPTLASYLKIRQRLIASAIGMLNDRLMKSLTASDLFEWASIAHGLLLERRIHEKGITLFAEIFPDFEPPEDTHDWATFARIIDEWFTESW</sequence>
<dbReference type="AlphaFoldDB" id="A0A067PH87"/>
<dbReference type="InParanoid" id="A0A067PH87"/>
<evidence type="ECO:0000313" key="1">
    <source>
        <dbReference type="EMBL" id="KDQ49826.1"/>
    </source>
</evidence>
<dbReference type="Proteomes" id="UP000027265">
    <property type="component" value="Unassembled WGS sequence"/>
</dbReference>